<feature type="compositionally biased region" description="Low complexity" evidence="1">
    <location>
        <begin position="446"/>
        <end position="459"/>
    </location>
</feature>
<reference evidence="4" key="1">
    <citation type="submission" date="2017-01" db="EMBL/GenBank/DDBJ databases">
        <title>Comparative genomics of anhydrobiosis in the tardigrade Hypsibius dujardini.</title>
        <authorList>
            <person name="Yoshida Y."/>
            <person name="Koutsovoulos G."/>
            <person name="Laetsch D."/>
            <person name="Stevens L."/>
            <person name="Kumar S."/>
            <person name="Horikawa D."/>
            <person name="Ishino K."/>
            <person name="Komine S."/>
            <person name="Tomita M."/>
            <person name="Blaxter M."/>
            <person name="Arakawa K."/>
        </authorList>
    </citation>
    <scope>NUCLEOTIDE SEQUENCE [LARGE SCALE GENOMIC DNA]</scope>
    <source>
        <strain evidence="4">Z151</strain>
    </source>
</reference>
<dbReference type="AlphaFoldDB" id="A0A1W0X9U9"/>
<name>A0A1W0X9U9_HYPEX</name>
<accession>A0A1W0X9U9</accession>
<feature type="compositionally biased region" description="Pro residues" evidence="1">
    <location>
        <begin position="85"/>
        <end position="95"/>
    </location>
</feature>
<feature type="region of interest" description="Disordered" evidence="1">
    <location>
        <begin position="434"/>
        <end position="459"/>
    </location>
</feature>
<evidence type="ECO:0000256" key="1">
    <source>
        <dbReference type="SAM" id="MobiDB-lite"/>
    </source>
</evidence>
<comment type="caution">
    <text evidence="3">The sequence shown here is derived from an EMBL/GenBank/DDBJ whole genome shotgun (WGS) entry which is preliminary data.</text>
</comment>
<keyword evidence="2" id="KW-0732">Signal</keyword>
<dbReference type="EMBL" id="MTYJ01000008">
    <property type="protein sequence ID" value="OQV24041.1"/>
    <property type="molecule type" value="Genomic_DNA"/>
</dbReference>
<evidence type="ECO:0000313" key="3">
    <source>
        <dbReference type="EMBL" id="OQV24041.1"/>
    </source>
</evidence>
<dbReference type="Proteomes" id="UP000192578">
    <property type="component" value="Unassembled WGS sequence"/>
</dbReference>
<feature type="region of interest" description="Disordered" evidence="1">
    <location>
        <begin position="74"/>
        <end position="139"/>
    </location>
</feature>
<feature type="chain" id="PRO_5013275085" evidence="2">
    <location>
        <begin position="27"/>
        <end position="508"/>
    </location>
</feature>
<evidence type="ECO:0000256" key="2">
    <source>
        <dbReference type="SAM" id="SignalP"/>
    </source>
</evidence>
<proteinExistence type="predicted"/>
<sequence length="508" mass="50663">MASTAVAASITLAWLILQTLPGSCTAAPLLYVYDTESGMMTPLASQLGIPTVNGMRGLVQASRTGNTAASSIATGTLQGFGSDPRSPPSQHPPAGPVDGRTSDAGANGPVEQISDDPRGANRWGGNADEAGEGFWGSHGSDVQRGAPFWQGKMGANAATAVLLLPIGSRQPSWSTEAGGFDVDQSAAVQPPVSITIGTASGSQTPPASGSQSPLTAPPQAADSQPNGMGPGGPWDMSYVNDPAMMAMMLSGGPDQQQQQMQQQDGPFQQDPGMSQGMIQVHGPSGTRIIVQSGPFGAQQRSFDIDNYGGVGDYPPQYSGFLPTQLNNKATANVINSGSALQGAISANGKSNTQTGPLGASSVGHAGIGGSGLKVQGTSVNSAGSNSNGLAVPNMPPWMTAGGTGNPFGPSSGSANAMFVNSMVADKGTVSGTSDTLTHTGLGGNSFGSSSGSAMGQGQGIQLTQVANSDSEGSGFGGNSYNDMGGIGGGDPFGGMGGSPYDFMGRAGH</sequence>
<evidence type="ECO:0000313" key="4">
    <source>
        <dbReference type="Proteomes" id="UP000192578"/>
    </source>
</evidence>
<dbReference type="OrthoDB" id="10670703at2759"/>
<organism evidence="3 4">
    <name type="scientific">Hypsibius exemplaris</name>
    <name type="common">Freshwater tardigrade</name>
    <dbReference type="NCBI Taxonomy" id="2072580"/>
    <lineage>
        <taxon>Eukaryota</taxon>
        <taxon>Metazoa</taxon>
        <taxon>Ecdysozoa</taxon>
        <taxon>Tardigrada</taxon>
        <taxon>Eutardigrada</taxon>
        <taxon>Parachela</taxon>
        <taxon>Hypsibioidea</taxon>
        <taxon>Hypsibiidae</taxon>
        <taxon>Hypsibius</taxon>
    </lineage>
</organism>
<feature type="region of interest" description="Disordered" evidence="1">
    <location>
        <begin position="195"/>
        <end position="239"/>
    </location>
</feature>
<feature type="signal peptide" evidence="2">
    <location>
        <begin position="1"/>
        <end position="26"/>
    </location>
</feature>
<feature type="region of interest" description="Disordered" evidence="1">
    <location>
        <begin position="378"/>
        <end position="408"/>
    </location>
</feature>
<protein>
    <submittedName>
        <fullName evidence="3">Uncharacterized protein</fullName>
    </submittedName>
</protein>
<keyword evidence="4" id="KW-1185">Reference proteome</keyword>
<feature type="compositionally biased region" description="Polar residues" evidence="1">
    <location>
        <begin position="195"/>
        <end position="214"/>
    </location>
</feature>
<gene>
    <name evidence="3" type="ORF">BV898_01996</name>
</gene>
<feature type="compositionally biased region" description="Polar residues" evidence="1">
    <location>
        <begin position="378"/>
        <end position="388"/>
    </location>
</feature>